<evidence type="ECO:0000313" key="4">
    <source>
        <dbReference type="EMBL" id="KAF2133542.1"/>
    </source>
</evidence>
<organism evidence="4 5">
    <name type="scientific">Dothidotthia symphoricarpi CBS 119687</name>
    <dbReference type="NCBI Taxonomy" id="1392245"/>
    <lineage>
        <taxon>Eukaryota</taxon>
        <taxon>Fungi</taxon>
        <taxon>Dikarya</taxon>
        <taxon>Ascomycota</taxon>
        <taxon>Pezizomycotina</taxon>
        <taxon>Dothideomycetes</taxon>
        <taxon>Pleosporomycetidae</taxon>
        <taxon>Pleosporales</taxon>
        <taxon>Dothidotthiaceae</taxon>
        <taxon>Dothidotthia</taxon>
    </lineage>
</organism>
<dbReference type="GO" id="GO:0031965">
    <property type="term" value="C:nuclear membrane"/>
    <property type="evidence" value="ECO:0007669"/>
    <property type="project" value="InterPro"/>
</dbReference>
<dbReference type="PANTHER" id="PTHR28136:SF1">
    <property type="entry name" value="NUCLEUS EXPORT PROTEIN BRL1"/>
    <property type="match status" value="1"/>
</dbReference>
<protein>
    <recommendedName>
        <fullName evidence="3">Brl1/Brr6 domain-containing protein</fullName>
    </recommendedName>
</protein>
<dbReference type="GeneID" id="54413151"/>
<feature type="transmembrane region" description="Helical" evidence="2">
    <location>
        <begin position="251"/>
        <end position="270"/>
    </location>
</feature>
<dbReference type="Proteomes" id="UP000799771">
    <property type="component" value="Unassembled WGS sequence"/>
</dbReference>
<dbReference type="RefSeq" id="XP_033527929.1">
    <property type="nucleotide sequence ID" value="XM_033672719.1"/>
</dbReference>
<feature type="domain" description="Brl1/Brr6" evidence="3">
    <location>
        <begin position="249"/>
        <end position="382"/>
    </location>
</feature>
<feature type="compositionally biased region" description="Basic and acidic residues" evidence="1">
    <location>
        <begin position="164"/>
        <end position="182"/>
    </location>
</feature>
<dbReference type="Pfam" id="PF10104">
    <property type="entry name" value="Brr6_like_C_C"/>
    <property type="match status" value="1"/>
</dbReference>
<feature type="compositionally biased region" description="Polar residues" evidence="1">
    <location>
        <begin position="96"/>
        <end position="128"/>
    </location>
</feature>
<reference evidence="4" key="1">
    <citation type="journal article" date="2020" name="Stud. Mycol.">
        <title>101 Dothideomycetes genomes: a test case for predicting lifestyles and emergence of pathogens.</title>
        <authorList>
            <person name="Haridas S."/>
            <person name="Albert R."/>
            <person name="Binder M."/>
            <person name="Bloem J."/>
            <person name="Labutti K."/>
            <person name="Salamov A."/>
            <person name="Andreopoulos B."/>
            <person name="Baker S."/>
            <person name="Barry K."/>
            <person name="Bills G."/>
            <person name="Bluhm B."/>
            <person name="Cannon C."/>
            <person name="Castanera R."/>
            <person name="Culley D."/>
            <person name="Daum C."/>
            <person name="Ezra D."/>
            <person name="Gonzalez J."/>
            <person name="Henrissat B."/>
            <person name="Kuo A."/>
            <person name="Liang C."/>
            <person name="Lipzen A."/>
            <person name="Lutzoni F."/>
            <person name="Magnuson J."/>
            <person name="Mondo S."/>
            <person name="Nolan M."/>
            <person name="Ohm R."/>
            <person name="Pangilinan J."/>
            <person name="Park H.-J."/>
            <person name="Ramirez L."/>
            <person name="Alfaro M."/>
            <person name="Sun H."/>
            <person name="Tritt A."/>
            <person name="Yoshinaga Y."/>
            <person name="Zwiers L.-H."/>
            <person name="Turgeon B."/>
            <person name="Goodwin S."/>
            <person name="Spatafora J."/>
            <person name="Crous P."/>
            <person name="Grigoriev I."/>
        </authorList>
    </citation>
    <scope>NUCLEOTIDE SEQUENCE</scope>
    <source>
        <strain evidence="4">CBS 119687</strain>
    </source>
</reference>
<keyword evidence="2" id="KW-0472">Membrane</keyword>
<name>A0A6A6ANG8_9PLEO</name>
<dbReference type="OrthoDB" id="5961at2759"/>
<dbReference type="InterPro" id="IPR018767">
    <property type="entry name" value="Brl1/Brr6_dom"/>
</dbReference>
<feature type="region of interest" description="Disordered" evidence="1">
    <location>
        <begin position="387"/>
        <end position="424"/>
    </location>
</feature>
<dbReference type="GO" id="GO:0006998">
    <property type="term" value="P:nuclear envelope organization"/>
    <property type="evidence" value="ECO:0007669"/>
    <property type="project" value="InterPro"/>
</dbReference>
<dbReference type="InterPro" id="IPR040202">
    <property type="entry name" value="Brl1/Brr6"/>
</dbReference>
<dbReference type="EMBL" id="ML977499">
    <property type="protein sequence ID" value="KAF2133542.1"/>
    <property type="molecule type" value="Genomic_DNA"/>
</dbReference>
<keyword evidence="2" id="KW-1133">Transmembrane helix</keyword>
<sequence length="479" mass="53811">MSRGHRQSTTPMDFEWSNQRGPVDQQSPFITATGGSHAAKKRPHSVLDSPSRNAFATPNRPHLRDPDSRPFFFDQSNVKPLPSIPSHVQSAWEPRTPTSNVDFSSGGETPNTPGMDSDQATPDTQLASSMGRLGNGDASSPKKGARRESWFRRAFMPSPSPSKDPPRDDPRKYYSTKAETRIAKRRSRERKKAFIRDDDEGDYSDAEHQSPTTPNPAPTHPTTVQQTFAMSVGGFLSWIEAHPHLPSVLSFYMQLAVNTFLGCLFIYLIYSAWSGVMTDVDIESSKHLSQVMVDIAFCTKEYNQNRCSPEERVPHMENVCGVWQTCMDRDPRKIARASVTARTFARIFNSFTEEFSYKSMIFTAIIIFGGFNLSNWAFGIVRSQQAQQQAQAAQQHQHQHPPPQTPHRVPSNSYADTPYPDTAYVDNQSHWQTQTQNPALHTPYADRRPMLIEHARSSPAVPGVREDVGMGAGRKRGFR</sequence>
<accession>A0A6A6ANG8</accession>
<feature type="region of interest" description="Disordered" evidence="1">
    <location>
        <begin position="456"/>
        <end position="479"/>
    </location>
</feature>
<evidence type="ECO:0000256" key="2">
    <source>
        <dbReference type="SAM" id="Phobius"/>
    </source>
</evidence>
<dbReference type="PANTHER" id="PTHR28136">
    <property type="entry name" value="NUCLEUS EXPORT PROTEIN BRR6"/>
    <property type="match status" value="1"/>
</dbReference>
<evidence type="ECO:0000256" key="1">
    <source>
        <dbReference type="SAM" id="MobiDB-lite"/>
    </source>
</evidence>
<evidence type="ECO:0000259" key="3">
    <source>
        <dbReference type="SMART" id="SM01042"/>
    </source>
</evidence>
<feature type="compositionally biased region" description="Basic residues" evidence="1">
    <location>
        <begin position="183"/>
        <end position="193"/>
    </location>
</feature>
<keyword evidence="2" id="KW-0812">Transmembrane</keyword>
<keyword evidence="5" id="KW-1185">Reference proteome</keyword>
<feature type="compositionally biased region" description="Polar residues" evidence="1">
    <location>
        <begin position="7"/>
        <end position="34"/>
    </location>
</feature>
<feature type="region of interest" description="Disordered" evidence="1">
    <location>
        <begin position="1"/>
        <end position="222"/>
    </location>
</feature>
<evidence type="ECO:0000313" key="5">
    <source>
        <dbReference type="Proteomes" id="UP000799771"/>
    </source>
</evidence>
<gene>
    <name evidence="4" type="ORF">P153DRAFT_428493</name>
</gene>
<dbReference type="AlphaFoldDB" id="A0A6A6ANG8"/>
<dbReference type="SMART" id="SM01042">
    <property type="entry name" value="Brr6_like_C_C"/>
    <property type="match status" value="1"/>
</dbReference>
<feature type="compositionally biased region" description="Low complexity" evidence="1">
    <location>
        <begin position="387"/>
        <end position="396"/>
    </location>
</feature>
<dbReference type="GO" id="GO:0055088">
    <property type="term" value="P:lipid homeostasis"/>
    <property type="evidence" value="ECO:0007669"/>
    <property type="project" value="InterPro"/>
</dbReference>
<feature type="transmembrane region" description="Helical" evidence="2">
    <location>
        <begin position="360"/>
        <end position="381"/>
    </location>
</feature>
<proteinExistence type="predicted"/>